<evidence type="ECO:0000313" key="7">
    <source>
        <dbReference type="EMBL" id="RDF01808.1"/>
    </source>
</evidence>
<evidence type="ECO:0000256" key="1">
    <source>
        <dbReference type="ARBA" id="ARBA00004651"/>
    </source>
</evidence>
<evidence type="ECO:0000256" key="3">
    <source>
        <dbReference type="ARBA" id="ARBA00022692"/>
    </source>
</evidence>
<gene>
    <name evidence="7" type="ORF">DPV98_07690</name>
</gene>
<dbReference type="Pfam" id="PF03899">
    <property type="entry name" value="ATP-synt_I"/>
    <property type="match status" value="1"/>
</dbReference>
<evidence type="ECO:0000256" key="6">
    <source>
        <dbReference type="SAM" id="Phobius"/>
    </source>
</evidence>
<dbReference type="NCBIfam" id="NF004763">
    <property type="entry name" value="PRK06099.1"/>
    <property type="match status" value="1"/>
</dbReference>
<accession>A0A369ZF49</accession>
<keyword evidence="4 6" id="KW-1133">Transmembrane helix</keyword>
<dbReference type="RefSeq" id="WP_111313289.1">
    <property type="nucleotide sequence ID" value="NZ_QEQD01000008.1"/>
</dbReference>
<keyword evidence="2" id="KW-1003">Cell membrane</keyword>
<name>A0A369ZF49_HAEPH</name>
<protein>
    <submittedName>
        <fullName evidence="7">F0F1 ATP synthase subunit I</fullName>
    </submittedName>
</protein>
<evidence type="ECO:0000256" key="4">
    <source>
        <dbReference type="ARBA" id="ARBA00022989"/>
    </source>
</evidence>
<sequence length="126" mass="14624">MSAVINRAKQRYIKAIKWEATIIFFSFFAVIAVQSELNFSFFAGAISSFLPHCVFVYWIFFKSAKFQQKMTAFYWGEGMKWLMTIVLIILSFILLPALKVLFFFAGYFVALLLNIVLPVVLERHTT</sequence>
<dbReference type="Proteomes" id="UP000253999">
    <property type="component" value="Unassembled WGS sequence"/>
</dbReference>
<organism evidence="7 8">
    <name type="scientific">Haemophilus parahaemolyticus</name>
    <dbReference type="NCBI Taxonomy" id="735"/>
    <lineage>
        <taxon>Bacteria</taxon>
        <taxon>Pseudomonadati</taxon>
        <taxon>Pseudomonadota</taxon>
        <taxon>Gammaproteobacteria</taxon>
        <taxon>Pasteurellales</taxon>
        <taxon>Pasteurellaceae</taxon>
        <taxon>Haemophilus</taxon>
    </lineage>
</organism>
<feature type="transmembrane region" description="Helical" evidence="6">
    <location>
        <begin position="100"/>
        <end position="121"/>
    </location>
</feature>
<proteinExistence type="predicted"/>
<dbReference type="InterPro" id="IPR005598">
    <property type="entry name" value="ATP_synth_I"/>
</dbReference>
<evidence type="ECO:0000313" key="8">
    <source>
        <dbReference type="Proteomes" id="UP000253999"/>
    </source>
</evidence>
<dbReference type="GO" id="GO:0005886">
    <property type="term" value="C:plasma membrane"/>
    <property type="evidence" value="ECO:0007669"/>
    <property type="project" value="UniProtKB-SubCell"/>
</dbReference>
<comment type="subcellular location">
    <subcellularLocation>
        <location evidence="1">Cell membrane</location>
        <topology evidence="1">Multi-pass membrane protein</topology>
    </subcellularLocation>
</comment>
<dbReference type="STRING" id="735.B0185_09180"/>
<dbReference type="AlphaFoldDB" id="A0A369ZF49"/>
<evidence type="ECO:0000256" key="2">
    <source>
        <dbReference type="ARBA" id="ARBA00022475"/>
    </source>
</evidence>
<reference evidence="7 8" key="1">
    <citation type="submission" date="2018-05" db="EMBL/GenBank/DDBJ databases">
        <title>Draft Genome Sequences for a Diverse set of 7 Haemophilus Species.</title>
        <authorList>
            <person name="Nichols M."/>
            <person name="Topaz N."/>
            <person name="Wang X."/>
            <person name="Wang X."/>
            <person name="Boxrud D."/>
        </authorList>
    </citation>
    <scope>NUCLEOTIDE SEQUENCE [LARGE SCALE GENOMIC DNA]</scope>
    <source>
        <strain evidence="7 8">C2010039593</strain>
    </source>
</reference>
<evidence type="ECO:0000256" key="5">
    <source>
        <dbReference type="ARBA" id="ARBA00023136"/>
    </source>
</evidence>
<comment type="caution">
    <text evidence="7">The sequence shown here is derived from an EMBL/GenBank/DDBJ whole genome shotgun (WGS) entry which is preliminary data.</text>
</comment>
<feature type="transmembrane region" description="Helical" evidence="6">
    <location>
        <begin position="12"/>
        <end position="33"/>
    </location>
</feature>
<feature type="transmembrane region" description="Helical" evidence="6">
    <location>
        <begin position="72"/>
        <end position="94"/>
    </location>
</feature>
<feature type="transmembrane region" description="Helical" evidence="6">
    <location>
        <begin position="39"/>
        <end position="60"/>
    </location>
</feature>
<keyword evidence="3 6" id="KW-0812">Transmembrane</keyword>
<dbReference type="EMBL" id="QEQD01000008">
    <property type="protein sequence ID" value="RDF01808.1"/>
    <property type="molecule type" value="Genomic_DNA"/>
</dbReference>
<keyword evidence="5 6" id="KW-0472">Membrane</keyword>